<evidence type="ECO:0000313" key="2">
    <source>
        <dbReference type="Proteomes" id="UP001387447"/>
    </source>
</evidence>
<organism evidence="1 2">
    <name type="scientific">Limnospira fusiformis PMC 851.14</name>
    <dbReference type="NCBI Taxonomy" id="2219512"/>
    <lineage>
        <taxon>Bacteria</taxon>
        <taxon>Bacillati</taxon>
        <taxon>Cyanobacteriota</taxon>
        <taxon>Cyanophyceae</taxon>
        <taxon>Oscillatoriophycideae</taxon>
        <taxon>Oscillatoriales</taxon>
        <taxon>Sirenicapillariaceae</taxon>
        <taxon>Limnospira</taxon>
    </lineage>
</organism>
<keyword evidence="2" id="KW-1185">Reference proteome</keyword>
<evidence type="ECO:0000313" key="1">
    <source>
        <dbReference type="EMBL" id="MEK9512718.1"/>
    </source>
</evidence>
<comment type="caution">
    <text evidence="1">The sequence shown here is derived from an EMBL/GenBank/DDBJ whole genome shotgun (WGS) entry which is preliminary data.</text>
</comment>
<proteinExistence type="predicted"/>
<sequence>MSSCQRQLLQLWHPGLALKPDRHQDGILPNVAGCFFDQCRQVALHQLIA</sequence>
<gene>
    <name evidence="1" type="ORF">AAEJ74_13815</name>
</gene>
<accession>A0ABU9ELA6</accession>
<protein>
    <submittedName>
        <fullName evidence="1">Uncharacterized protein</fullName>
    </submittedName>
</protein>
<dbReference type="EMBL" id="JBBWYZ010000011">
    <property type="protein sequence ID" value="MEK9512718.1"/>
    <property type="molecule type" value="Genomic_DNA"/>
</dbReference>
<name>A0ABU9ELA6_LIMFS</name>
<dbReference type="Proteomes" id="UP001387447">
    <property type="component" value="Unassembled WGS sequence"/>
</dbReference>
<reference evidence="1 2" key="1">
    <citation type="journal article" date="2024" name="Front. Microbiol.">
        <title>Transcriptomic insights into the dominance of two phototrophs throughout the water column of a tropical hypersaline-alkaline crater lake (Dziani Dzaha, Mayotte).</title>
        <authorList>
            <person name="Duperron S."/>
            <person name="Halary S."/>
            <person name="Bouly J.-P."/>
            <person name="Roussel T."/>
            <person name="Hugoni M."/>
            <person name="Bruto M."/>
            <person name="Oger P."/>
            <person name="Duval C."/>
            <person name="Woo A."/>
            <person name="Jezequiel D."/>
            <person name="Ader M."/>
            <person name="Leboulanger C."/>
            <person name="Agogue H."/>
            <person name="Grossi V."/>
            <person name="Trousselier M."/>
            <person name="Bernard C."/>
        </authorList>
    </citation>
    <scope>NUCLEOTIDE SEQUENCE [LARGE SCALE GENOMIC DNA]</scope>
    <source>
        <strain evidence="1 2">PMC 851.14</strain>
    </source>
</reference>